<protein>
    <submittedName>
        <fullName evidence="4">FERM/acyl-CoA-binding like protein</fullName>
    </submittedName>
</protein>
<evidence type="ECO:0000256" key="1">
    <source>
        <dbReference type="ARBA" id="ARBA00005567"/>
    </source>
</evidence>
<dbReference type="PANTHER" id="PTHR23310">
    <property type="entry name" value="ACYL-COA-BINDING PROTEIN, ACBP"/>
    <property type="match status" value="1"/>
</dbReference>
<dbReference type="GO" id="GO:0006631">
    <property type="term" value="P:fatty acid metabolic process"/>
    <property type="evidence" value="ECO:0007669"/>
    <property type="project" value="TreeGrafter"/>
</dbReference>
<dbReference type="InterPro" id="IPR000582">
    <property type="entry name" value="Acyl-CoA-binding_protein"/>
</dbReference>
<proteinExistence type="inferred from homology"/>
<dbReference type="PRINTS" id="PR00689">
    <property type="entry name" value="ACOABINDINGP"/>
</dbReference>
<dbReference type="InterPro" id="IPR014352">
    <property type="entry name" value="FERM/acyl-CoA-bd_prot_sf"/>
</dbReference>
<name>A0AAD8UV48_BABGI</name>
<dbReference type="PROSITE" id="PS51228">
    <property type="entry name" value="ACB_2"/>
    <property type="match status" value="1"/>
</dbReference>
<dbReference type="Gene3D" id="1.20.80.10">
    <property type="match status" value="1"/>
</dbReference>
<feature type="domain" description="ACB" evidence="3">
    <location>
        <begin position="2"/>
        <end position="88"/>
    </location>
</feature>
<keyword evidence="2" id="KW-0446">Lipid-binding</keyword>
<evidence type="ECO:0000259" key="3">
    <source>
        <dbReference type="PROSITE" id="PS51228"/>
    </source>
</evidence>
<accession>A0AAD8UV48</accession>
<dbReference type="AlphaFoldDB" id="A0AAD8UV48"/>
<organism evidence="4 5">
    <name type="scientific">Babesia gibsoni</name>
    <dbReference type="NCBI Taxonomy" id="33632"/>
    <lineage>
        <taxon>Eukaryota</taxon>
        <taxon>Sar</taxon>
        <taxon>Alveolata</taxon>
        <taxon>Apicomplexa</taxon>
        <taxon>Aconoidasida</taxon>
        <taxon>Piroplasmida</taxon>
        <taxon>Babesiidae</taxon>
        <taxon>Babesia</taxon>
    </lineage>
</organism>
<reference evidence="4" key="1">
    <citation type="submission" date="2023-08" db="EMBL/GenBank/DDBJ databases">
        <title>Draft sequence of the Babesia gibsoni genome.</title>
        <authorList>
            <person name="Yamagishi J.Y."/>
            <person name="Xuan X.X."/>
        </authorList>
    </citation>
    <scope>NUCLEOTIDE SEQUENCE</scope>
    <source>
        <strain evidence="4">Azabu</strain>
    </source>
</reference>
<dbReference type="Proteomes" id="UP001230268">
    <property type="component" value="Unassembled WGS sequence"/>
</dbReference>
<dbReference type="GO" id="GO:0000062">
    <property type="term" value="F:fatty-acyl-CoA binding"/>
    <property type="evidence" value="ECO:0007669"/>
    <property type="project" value="InterPro"/>
</dbReference>
<dbReference type="Pfam" id="PF00887">
    <property type="entry name" value="ACBP"/>
    <property type="match status" value="1"/>
</dbReference>
<sequence>MSASEFEAAAKYVAGAKDMKVTNEDKLDFYKFYKQATVGDCNTQKPGMFQMQQKYMWDAWNGISGMAKEDAKVAYVALLDKLEPGWRSK</sequence>
<dbReference type="InterPro" id="IPR035984">
    <property type="entry name" value="Acyl-CoA-binding_sf"/>
</dbReference>
<dbReference type="SUPFAM" id="SSF47027">
    <property type="entry name" value="Acyl-CoA binding protein"/>
    <property type="match status" value="1"/>
</dbReference>
<comment type="similarity">
    <text evidence="1">Belongs to the ACBP family.</text>
</comment>
<dbReference type="EMBL" id="JAVEPI010000001">
    <property type="protein sequence ID" value="KAK1444134.1"/>
    <property type="molecule type" value="Genomic_DNA"/>
</dbReference>
<evidence type="ECO:0000256" key="2">
    <source>
        <dbReference type="ARBA" id="ARBA00023121"/>
    </source>
</evidence>
<comment type="caution">
    <text evidence="4">The sequence shown here is derived from an EMBL/GenBank/DDBJ whole genome shotgun (WGS) entry which is preliminary data.</text>
</comment>
<dbReference type="PANTHER" id="PTHR23310:SF62">
    <property type="entry name" value="ACYL-COA BINDING PROTEIN 1, ISOFORM A"/>
    <property type="match status" value="1"/>
</dbReference>
<evidence type="ECO:0000313" key="5">
    <source>
        <dbReference type="Proteomes" id="UP001230268"/>
    </source>
</evidence>
<keyword evidence="5" id="KW-1185">Reference proteome</keyword>
<evidence type="ECO:0000313" key="4">
    <source>
        <dbReference type="EMBL" id="KAK1444134.1"/>
    </source>
</evidence>
<gene>
    <name evidence="4" type="ORF">BgAZ_100400</name>
</gene>